<evidence type="ECO:0000313" key="2">
    <source>
        <dbReference type="Proteomes" id="UP000245820"/>
    </source>
</evidence>
<dbReference type="KEGG" id="mtim:DIR46_03135"/>
<dbReference type="RefSeq" id="WP_109343942.1">
    <property type="nucleotide sequence ID" value="NZ_CP029343.1"/>
</dbReference>
<protein>
    <submittedName>
        <fullName evidence="1">Uncharacterized protein</fullName>
    </submittedName>
</protein>
<dbReference type="OrthoDB" id="8759812at2"/>
<accession>A0A2S2DEL9</accession>
<evidence type="ECO:0000313" key="1">
    <source>
        <dbReference type="EMBL" id="AWL03539.1"/>
    </source>
</evidence>
<dbReference type="EMBL" id="CP029343">
    <property type="protein sequence ID" value="AWL03539.1"/>
    <property type="molecule type" value="Genomic_DNA"/>
</dbReference>
<dbReference type="Proteomes" id="UP000245820">
    <property type="component" value="Chromosome"/>
</dbReference>
<gene>
    <name evidence="1" type="ORF">DIR46_03135</name>
</gene>
<organism evidence="1 2">
    <name type="scientific">Massilia oculi</name>
    <dbReference type="NCBI Taxonomy" id="945844"/>
    <lineage>
        <taxon>Bacteria</taxon>
        <taxon>Pseudomonadati</taxon>
        <taxon>Pseudomonadota</taxon>
        <taxon>Betaproteobacteria</taxon>
        <taxon>Burkholderiales</taxon>
        <taxon>Oxalobacteraceae</taxon>
        <taxon>Telluria group</taxon>
        <taxon>Massilia</taxon>
    </lineage>
</organism>
<reference evidence="1 2" key="1">
    <citation type="submission" date="2018-05" db="EMBL/GenBank/DDBJ databases">
        <title>Complete genome sequence of Massilia oculi sp. nov. CCUG 43427T (=DSM 26321T), the type strain of M. oculi, and comparison with genome sequences of other Massilia strains.</title>
        <authorList>
            <person name="Zhu B."/>
        </authorList>
    </citation>
    <scope>NUCLEOTIDE SEQUENCE [LARGE SCALE GENOMIC DNA]</scope>
    <source>
        <strain evidence="1 2">CCUG 43427</strain>
    </source>
</reference>
<sequence length="148" mass="15270">MNPISHHDAVSDILPAGARAPRGAEAYADVEPLGPDCIDGSQAGLNRFLREMAQLAGDDSAALTVQLGEIVVIAMPALEGGMTIAAQLPRGGTQRVRQPAPAGCELAWHADLGCEVMVRHLGLAALLAEPDVLDALMDSAAMARALVA</sequence>
<dbReference type="AlphaFoldDB" id="A0A2S2DEL9"/>
<name>A0A2S2DEL9_9BURK</name>
<keyword evidence="2" id="KW-1185">Reference proteome</keyword>
<proteinExistence type="predicted"/>